<dbReference type="SUPFAM" id="SSF53335">
    <property type="entry name" value="S-adenosyl-L-methionine-dependent methyltransferases"/>
    <property type="match status" value="1"/>
</dbReference>
<dbReference type="EMBL" id="NRJG01000166">
    <property type="protein sequence ID" value="RIY34868.1"/>
    <property type="molecule type" value="Genomic_DNA"/>
</dbReference>
<dbReference type="OrthoDB" id="9816072at2"/>
<keyword evidence="2" id="KW-0698">rRNA processing</keyword>
<dbReference type="GO" id="GO:0008990">
    <property type="term" value="F:rRNA (guanine-N2-)-methyltransferase activity"/>
    <property type="evidence" value="ECO:0007669"/>
    <property type="project" value="InterPro"/>
</dbReference>
<dbReference type="InterPro" id="IPR007848">
    <property type="entry name" value="Small_mtfrase_dom"/>
</dbReference>
<accession>A0A3A1YCF7</accession>
<reference evidence="8 9" key="1">
    <citation type="submission" date="2017-08" db="EMBL/GenBank/DDBJ databases">
        <title>Reclassification of Bisgaard taxon 37 and 44.</title>
        <authorList>
            <person name="Christensen H."/>
        </authorList>
    </citation>
    <scope>NUCLEOTIDE SEQUENCE [LARGE SCALE GENOMIC DNA]</scope>
    <source>
        <strain evidence="8 9">111</strain>
    </source>
</reference>
<dbReference type="AlphaFoldDB" id="A0A3A1YCF7"/>
<evidence type="ECO:0000313" key="8">
    <source>
        <dbReference type="EMBL" id="RIY34868.1"/>
    </source>
</evidence>
<dbReference type="InterPro" id="IPR029063">
    <property type="entry name" value="SAM-dependent_MTases_sf"/>
</dbReference>
<sequence>MYKLSPELKVLERNQGYFTKAKGIVLLGAVEATHLADFLTLLEPTQKLAVYTNQEYTFKQMHELATKRGYKSITNLWPESQTCPLFTQAELDVKEIALAYAYPLEITAPYLQAQGYAQETSVQALTHKLTELPIINGKERFIFSHQEQGALARLIQLSQADTFVMFWPKSKEEFLVLIQALAQALTHLQLNLNQLNFFFLGSNDSGIKTIESLLTGSTQVIDNAGRWRLYTYQGDLTASNKLSAKVKAHKVELTSGNIYNLPGVFSSDKLDKGTELLLTTYQDLNAAHNQHLLSLIRTYNKKLNQATNPQINFLDYGAGAGVITQFFMHLMQQQITNSEVQMRWDLIDVSAAALLCSNLNLSTHLNAQTQLNLVASASINQALEQGLPEVYYREIVTNPPFHQGKEQTFAITETLIKQAKARLHQDGALRLVANSGLPYLPMLEQHFKHVQIIAKANGFTVYLAKH</sequence>
<keyword evidence="9" id="KW-1185">Reference proteome</keyword>
<dbReference type="Gene3D" id="3.40.50.150">
    <property type="entry name" value="Vaccinia Virus protein VP39"/>
    <property type="match status" value="2"/>
</dbReference>
<proteinExistence type="predicted"/>
<dbReference type="Pfam" id="PF05175">
    <property type="entry name" value="MTS"/>
    <property type="match status" value="1"/>
</dbReference>
<name>A0A3A1YCF7_9GAMM</name>
<gene>
    <name evidence="8" type="ORF">CKF58_07540</name>
</gene>
<feature type="domain" description="Methyltransferase small" evidence="6">
    <location>
        <begin position="309"/>
        <end position="462"/>
    </location>
</feature>
<evidence type="ECO:0000259" key="6">
    <source>
        <dbReference type="Pfam" id="PF05175"/>
    </source>
</evidence>
<keyword evidence="1" id="KW-0963">Cytoplasm</keyword>
<evidence type="ECO:0000256" key="4">
    <source>
        <dbReference type="ARBA" id="ARBA00022679"/>
    </source>
</evidence>
<keyword evidence="5" id="KW-0949">S-adenosyl-L-methionine</keyword>
<dbReference type="Pfam" id="PF08468">
    <property type="entry name" value="MTS_N"/>
    <property type="match status" value="1"/>
</dbReference>
<dbReference type="RefSeq" id="WP_119532565.1">
    <property type="nucleotide sequence ID" value="NZ_JBHSSP010000001.1"/>
</dbReference>
<dbReference type="InterPro" id="IPR046977">
    <property type="entry name" value="RsmC/RlmG"/>
</dbReference>
<comment type="caution">
    <text evidence="8">The sequence shown here is derived from an EMBL/GenBank/DDBJ whole genome shotgun (WGS) entry which is preliminary data.</text>
</comment>
<evidence type="ECO:0000259" key="7">
    <source>
        <dbReference type="Pfam" id="PF08468"/>
    </source>
</evidence>
<feature type="domain" description="Methyltransferase small N-terminal" evidence="7">
    <location>
        <begin position="144"/>
        <end position="235"/>
    </location>
</feature>
<evidence type="ECO:0000256" key="3">
    <source>
        <dbReference type="ARBA" id="ARBA00022603"/>
    </source>
</evidence>
<evidence type="ECO:0000256" key="5">
    <source>
        <dbReference type="ARBA" id="ARBA00022691"/>
    </source>
</evidence>
<organism evidence="8 9">
    <name type="scientific">Psittacicella hinzii</name>
    <dbReference type="NCBI Taxonomy" id="2028575"/>
    <lineage>
        <taxon>Bacteria</taxon>
        <taxon>Pseudomonadati</taxon>
        <taxon>Pseudomonadota</taxon>
        <taxon>Gammaproteobacteria</taxon>
        <taxon>Pasteurellales</taxon>
        <taxon>Psittacicellaceae</taxon>
        <taxon>Psittacicella</taxon>
    </lineage>
</organism>
<dbReference type="PANTHER" id="PTHR47816">
    <property type="entry name" value="RIBOSOMAL RNA SMALL SUBUNIT METHYLTRANSFERASE C"/>
    <property type="match status" value="1"/>
</dbReference>
<evidence type="ECO:0000313" key="9">
    <source>
        <dbReference type="Proteomes" id="UP000265916"/>
    </source>
</evidence>
<protein>
    <recommendedName>
        <fullName evidence="10">Ribosomal RNA small subunit methyltransferase C</fullName>
    </recommendedName>
</protein>
<evidence type="ECO:0008006" key="10">
    <source>
        <dbReference type="Google" id="ProtNLM"/>
    </source>
</evidence>
<evidence type="ECO:0000256" key="2">
    <source>
        <dbReference type="ARBA" id="ARBA00022552"/>
    </source>
</evidence>
<dbReference type="Proteomes" id="UP000265916">
    <property type="component" value="Unassembled WGS sequence"/>
</dbReference>
<dbReference type="PANTHER" id="PTHR47816:SF4">
    <property type="entry name" value="RIBOSOMAL RNA SMALL SUBUNIT METHYLTRANSFERASE C"/>
    <property type="match status" value="1"/>
</dbReference>
<keyword evidence="4" id="KW-0808">Transferase</keyword>
<keyword evidence="3" id="KW-0489">Methyltransferase</keyword>
<dbReference type="InterPro" id="IPR013675">
    <property type="entry name" value="Mtase_sm_N"/>
</dbReference>
<evidence type="ECO:0000256" key="1">
    <source>
        <dbReference type="ARBA" id="ARBA00022490"/>
    </source>
</evidence>